<organism evidence="1 2">
    <name type="scientific">Anaerobium acetethylicum</name>
    <dbReference type="NCBI Taxonomy" id="1619234"/>
    <lineage>
        <taxon>Bacteria</taxon>
        <taxon>Bacillati</taxon>
        <taxon>Bacillota</taxon>
        <taxon>Clostridia</taxon>
        <taxon>Lachnospirales</taxon>
        <taxon>Lachnospiraceae</taxon>
        <taxon>Anaerobium</taxon>
    </lineage>
</organism>
<dbReference type="EMBL" id="FMKA01000002">
    <property type="protein sequence ID" value="SCP95799.1"/>
    <property type="molecule type" value="Genomic_DNA"/>
</dbReference>
<gene>
    <name evidence="1" type="ORF">SAMN05421730_1002211</name>
</gene>
<accession>A0A1D3TQG3</accession>
<keyword evidence="2" id="KW-1185">Reference proteome</keyword>
<dbReference type="Pfam" id="PF16161">
    <property type="entry name" value="DUF4867"/>
    <property type="match status" value="1"/>
</dbReference>
<evidence type="ECO:0000313" key="1">
    <source>
        <dbReference type="EMBL" id="SCP95799.1"/>
    </source>
</evidence>
<evidence type="ECO:0008006" key="3">
    <source>
        <dbReference type="Google" id="ProtNLM"/>
    </source>
</evidence>
<sequence>MALTIKSVEDRDFRKYGRIVKGYGIAQLLQAMESTPVPEDVIYTASVREMEDTADAAGFRDFVFGGMPIQIGFCNGHNNMLNALEYHRNSEINIAVTDMVLLLGMQQDMEDDFTYDSAKVEAFLVPAGTAVELYGTTLHYAPCGVDGKGFKGIVILPEGTNTELEAVPEKNGEDALLFAKNKWLVAHQESGLEADGAFIGLKGENLSI</sequence>
<dbReference type="InterPro" id="IPR032358">
    <property type="entry name" value="DUF4867"/>
</dbReference>
<dbReference type="STRING" id="1619234.SAMN05421730_1002211"/>
<dbReference type="AlphaFoldDB" id="A0A1D3TQG3"/>
<protein>
    <recommendedName>
        <fullName evidence="3">DUF4867 domain-containing protein</fullName>
    </recommendedName>
</protein>
<proteinExistence type="predicted"/>
<dbReference type="OrthoDB" id="358393at2"/>
<evidence type="ECO:0000313" key="2">
    <source>
        <dbReference type="Proteomes" id="UP000199315"/>
    </source>
</evidence>
<reference evidence="1 2" key="1">
    <citation type="submission" date="2016-09" db="EMBL/GenBank/DDBJ databases">
        <authorList>
            <person name="Capua I."/>
            <person name="De Benedictis P."/>
            <person name="Joannis T."/>
            <person name="Lombin L.H."/>
            <person name="Cattoli G."/>
        </authorList>
    </citation>
    <scope>NUCLEOTIDE SEQUENCE [LARGE SCALE GENOMIC DNA]</scope>
    <source>
        <strain evidence="1 2">GluBS11</strain>
    </source>
</reference>
<name>A0A1D3TQG3_9FIRM</name>
<dbReference type="Proteomes" id="UP000199315">
    <property type="component" value="Unassembled WGS sequence"/>
</dbReference>
<dbReference type="RefSeq" id="WP_091230464.1">
    <property type="nucleotide sequence ID" value="NZ_FMKA01000002.1"/>
</dbReference>